<feature type="transmembrane region" description="Helical" evidence="7">
    <location>
        <begin position="519"/>
        <end position="537"/>
    </location>
</feature>
<feature type="transmembrane region" description="Helical" evidence="7">
    <location>
        <begin position="376"/>
        <end position="394"/>
    </location>
</feature>
<keyword evidence="10" id="KW-1185">Reference proteome</keyword>
<organism evidence="9 10">
    <name type="scientific">Kribbella alba</name>
    <dbReference type="NCBI Taxonomy" id="190197"/>
    <lineage>
        <taxon>Bacteria</taxon>
        <taxon>Bacillati</taxon>
        <taxon>Actinomycetota</taxon>
        <taxon>Actinomycetes</taxon>
        <taxon>Propionibacteriales</taxon>
        <taxon>Kribbellaceae</taxon>
        <taxon>Kribbella</taxon>
    </lineage>
</organism>
<dbReference type="PRINTS" id="PR01036">
    <property type="entry name" value="TCRTETB"/>
</dbReference>
<dbReference type="Gene3D" id="1.20.1250.20">
    <property type="entry name" value="MFS general substrate transporter like domains"/>
    <property type="match status" value="1"/>
</dbReference>
<dbReference type="CDD" id="cd17502">
    <property type="entry name" value="MFS_Azr1_MDR_like"/>
    <property type="match status" value="1"/>
</dbReference>
<feature type="transmembrane region" description="Helical" evidence="7">
    <location>
        <begin position="273"/>
        <end position="290"/>
    </location>
</feature>
<dbReference type="RefSeq" id="WP_344114174.1">
    <property type="nucleotide sequence ID" value="NZ_BAAANE010000008.1"/>
</dbReference>
<feature type="transmembrane region" description="Helical" evidence="7">
    <location>
        <begin position="400"/>
        <end position="423"/>
    </location>
</feature>
<feature type="transmembrane region" description="Helical" evidence="7">
    <location>
        <begin position="119"/>
        <end position="137"/>
    </location>
</feature>
<feature type="transmembrane region" description="Helical" evidence="7">
    <location>
        <begin position="241"/>
        <end position="261"/>
    </location>
</feature>
<evidence type="ECO:0000256" key="1">
    <source>
        <dbReference type="ARBA" id="ARBA00004651"/>
    </source>
</evidence>
<reference evidence="10" key="1">
    <citation type="journal article" date="2019" name="Int. J. Syst. Evol. Microbiol.">
        <title>The Global Catalogue of Microorganisms (GCM) 10K type strain sequencing project: providing services to taxonomists for standard genome sequencing and annotation.</title>
        <authorList>
            <consortium name="The Broad Institute Genomics Platform"/>
            <consortium name="The Broad Institute Genome Sequencing Center for Infectious Disease"/>
            <person name="Wu L."/>
            <person name="Ma J."/>
        </authorList>
    </citation>
    <scope>NUCLEOTIDE SEQUENCE [LARGE SCALE GENOMIC DNA]</scope>
    <source>
        <strain evidence="10">JCM 14306</strain>
    </source>
</reference>
<feature type="transmembrane region" description="Helical" evidence="7">
    <location>
        <begin position="88"/>
        <end position="107"/>
    </location>
</feature>
<keyword evidence="2 7" id="KW-0812">Transmembrane</keyword>
<keyword evidence="3 7" id="KW-1133">Transmembrane helix</keyword>
<evidence type="ECO:0000259" key="8">
    <source>
        <dbReference type="PROSITE" id="PS50850"/>
    </source>
</evidence>
<feature type="region of interest" description="Disordered" evidence="6">
    <location>
        <begin position="1"/>
        <end position="40"/>
    </location>
</feature>
<feature type="transmembrane region" description="Helical" evidence="7">
    <location>
        <begin position="345"/>
        <end position="364"/>
    </location>
</feature>
<comment type="caution">
    <text evidence="9">The sequence shown here is derived from an EMBL/GenBank/DDBJ whole genome shotgun (WGS) entry which is preliminary data.</text>
</comment>
<evidence type="ECO:0000256" key="4">
    <source>
        <dbReference type="ARBA" id="ARBA00023136"/>
    </source>
</evidence>
<proteinExistence type="predicted"/>
<evidence type="ECO:0000256" key="3">
    <source>
        <dbReference type="ARBA" id="ARBA00022989"/>
    </source>
</evidence>
<feature type="compositionally biased region" description="Pro residues" evidence="6">
    <location>
        <begin position="733"/>
        <end position="743"/>
    </location>
</feature>
<dbReference type="InterPro" id="IPR011701">
    <property type="entry name" value="MFS"/>
</dbReference>
<feature type="coiled-coil region" evidence="5">
    <location>
        <begin position="686"/>
        <end position="717"/>
    </location>
</feature>
<dbReference type="EMBL" id="BAAANE010000008">
    <property type="protein sequence ID" value="GAA1650174.1"/>
    <property type="molecule type" value="Genomic_DNA"/>
</dbReference>
<evidence type="ECO:0000313" key="9">
    <source>
        <dbReference type="EMBL" id="GAA1650174.1"/>
    </source>
</evidence>
<evidence type="ECO:0000256" key="2">
    <source>
        <dbReference type="ARBA" id="ARBA00022692"/>
    </source>
</evidence>
<keyword evidence="4 7" id="KW-0472">Membrane</keyword>
<feature type="transmembrane region" description="Helical" evidence="7">
    <location>
        <begin position="149"/>
        <end position="168"/>
    </location>
</feature>
<evidence type="ECO:0000256" key="7">
    <source>
        <dbReference type="SAM" id="Phobius"/>
    </source>
</evidence>
<feature type="transmembrane region" description="Helical" evidence="7">
    <location>
        <begin position="206"/>
        <end position="229"/>
    </location>
</feature>
<feature type="compositionally biased region" description="Basic and acidic residues" evidence="6">
    <location>
        <begin position="746"/>
        <end position="756"/>
    </location>
</feature>
<dbReference type="PANTHER" id="PTHR23501">
    <property type="entry name" value="MAJOR FACILITATOR SUPERFAMILY"/>
    <property type="match status" value="1"/>
</dbReference>
<feature type="compositionally biased region" description="Low complexity" evidence="6">
    <location>
        <begin position="10"/>
        <end position="21"/>
    </location>
</feature>
<comment type="subcellular location">
    <subcellularLocation>
        <location evidence="1">Cell membrane</location>
        <topology evidence="1">Multi-pass membrane protein</topology>
    </subcellularLocation>
</comment>
<accession>A0ABP4RLW2</accession>
<keyword evidence="5" id="KW-0175">Coiled coil</keyword>
<feature type="transmembrane region" description="Helical" evidence="7">
    <location>
        <begin position="311"/>
        <end position="333"/>
    </location>
</feature>
<dbReference type="PANTHER" id="PTHR23501:SF197">
    <property type="entry name" value="COMD"/>
    <property type="match status" value="1"/>
</dbReference>
<evidence type="ECO:0000256" key="5">
    <source>
        <dbReference type="SAM" id="Coils"/>
    </source>
</evidence>
<feature type="transmembrane region" description="Helical" evidence="7">
    <location>
        <begin position="443"/>
        <end position="465"/>
    </location>
</feature>
<feature type="transmembrane region" description="Helical" evidence="7">
    <location>
        <begin position="180"/>
        <end position="200"/>
    </location>
</feature>
<dbReference type="Gene3D" id="1.20.1720.10">
    <property type="entry name" value="Multidrug resistance protein D"/>
    <property type="match status" value="1"/>
</dbReference>
<dbReference type="PROSITE" id="PS50850">
    <property type="entry name" value="MFS"/>
    <property type="match status" value="1"/>
</dbReference>
<protein>
    <recommendedName>
        <fullName evidence="8">Major facilitator superfamily (MFS) profile domain-containing protein</fullName>
    </recommendedName>
</protein>
<dbReference type="SUPFAM" id="SSF103473">
    <property type="entry name" value="MFS general substrate transporter"/>
    <property type="match status" value="1"/>
</dbReference>
<feature type="domain" description="Major facilitator superfamily (MFS) profile" evidence="8">
    <location>
        <begin position="53"/>
        <end position="542"/>
    </location>
</feature>
<sequence>MSATETMSVAAPGAIAPGDPATSPPAAPQPAVQASGPPRPVDPGLSHKEILEILIGLLAALFTAVLSSTIVSNALPTIIADLEGSQTQYTWVITASLLAMTVSTPVWGKLSDLMSKKLLVQLAIILFVIGSALAGMAHNVPFLIGARVLQGLAMGGLMALAQAIIGAAIPPRDRGRYSGYMGAVMALATVSGPLIGGVIVDTSWLGWRWCFYVCVPLAVVSLVALQRFLHLPVIKRKVKMDYLGAAFISGAASLPLIWVSFAGQHFPWWSWQTGAYLGGAALLAILAVIVESKASEPLVPLKVVRERTTALAILASVSVGIAMFGSAVFLGQYFQVARGYSATEAGLLTIPMMFGSLLGSVGAGQLISRFGKWKRYLVLGGLFLVAGLGVLGTIDHTSPYWYIGLGMLGMGIGMGMMMQNLVLAVQNTVDVSEVGAASATVTFFRSLGGAVGVSVLGAVLATRVMDLITANVLKLGPEGAQAARALQDGSGTSVLDVGALPPQLANIVRHAYGDATGQIFAIAAAAAVVSLLAVLFLREVPLRRTVAMADQEDVVQADLAAAAAPGAGSPGVLPNPDDPAERAAVVALDVITSAERTALEREREASERVQAAANVIRRMRTDVADLFSRVDQQIAELEQTLPGGDSDHPMAPVLDAHQGDGELVGELRRYELSVLSASQRTADHLRQVAKAEADELLAAARSEEDAIRQRIAELRAVEERLLGSVRDGLSDTPAPPAAPPPAITNPHREDGADHQHNGAADTAGNGYPGSYESERQAFG</sequence>
<dbReference type="Pfam" id="PF07690">
    <property type="entry name" value="MFS_1"/>
    <property type="match status" value="1"/>
</dbReference>
<name>A0ABP4RLW2_9ACTN</name>
<dbReference type="InterPro" id="IPR036259">
    <property type="entry name" value="MFS_trans_sf"/>
</dbReference>
<evidence type="ECO:0000256" key="6">
    <source>
        <dbReference type="SAM" id="MobiDB-lite"/>
    </source>
</evidence>
<dbReference type="Proteomes" id="UP001501319">
    <property type="component" value="Unassembled WGS sequence"/>
</dbReference>
<gene>
    <name evidence="9" type="ORF">GCM10009744_47120</name>
</gene>
<dbReference type="InterPro" id="IPR020846">
    <property type="entry name" value="MFS_dom"/>
</dbReference>
<evidence type="ECO:0000313" key="10">
    <source>
        <dbReference type="Proteomes" id="UP001501319"/>
    </source>
</evidence>
<feature type="region of interest" description="Disordered" evidence="6">
    <location>
        <begin position="726"/>
        <end position="779"/>
    </location>
</feature>
<feature type="transmembrane region" description="Helical" evidence="7">
    <location>
        <begin position="53"/>
        <end position="76"/>
    </location>
</feature>